<dbReference type="Pfam" id="PF00561">
    <property type="entry name" value="Abhydrolase_1"/>
    <property type="match status" value="1"/>
</dbReference>
<dbReference type="Gene3D" id="3.40.50.1820">
    <property type="entry name" value="alpha/beta hydrolase"/>
    <property type="match status" value="1"/>
</dbReference>
<evidence type="ECO:0000259" key="2">
    <source>
        <dbReference type="Pfam" id="PF00561"/>
    </source>
</evidence>
<feature type="region of interest" description="Disordered" evidence="1">
    <location>
        <begin position="1"/>
        <end position="40"/>
    </location>
</feature>
<dbReference type="SUPFAM" id="SSF53474">
    <property type="entry name" value="alpha/beta-Hydrolases"/>
    <property type="match status" value="1"/>
</dbReference>
<sequence>MSARRRTRGPPSGRPRQVEQSAESESGGEETAEPVSVKKSPPGLWRTLRGSLKYMLLLIIVPPFMNYAALQKEHQELQPPDGELYDVGWGRKMFLMCKGKGPPTVVMDAPTGMTSDVWALVWPKIAKHTRVCIYDRAGLGFSERPSPRNASAPPGEEVDSDFSEDSDFSGHSDFSGPRGQPFTAESMVDDLHQLITSSSQQPKPFIFVGAELGAVVSQFYTLLFDSNVLGLVLLNPLPETLFESDQQHWSQYWFGQLVPTYQSLQLGAALGLTRVGLLLGVLKQPLTAAPLNETVVNRQKYLLCQPRHLSSVVDEHFFINETFSQMGTVRMLRSLPSNVSVTVMTGNYYDEQLPSSLNKAWAKAQQDLITRSFPKAQHIVVNGADRNMPLTAPDAVVEQVLKIVRHWRLKQAPSAPK</sequence>
<dbReference type="InterPro" id="IPR029058">
    <property type="entry name" value="AB_hydrolase_fold"/>
</dbReference>
<keyword evidence="4" id="KW-1185">Reference proteome</keyword>
<accession>A0AAN9G2Q6</accession>
<evidence type="ECO:0000313" key="4">
    <source>
        <dbReference type="Proteomes" id="UP001374579"/>
    </source>
</evidence>
<gene>
    <name evidence="3" type="ORF">V1264_009441</name>
</gene>
<proteinExistence type="predicted"/>
<organism evidence="3 4">
    <name type="scientific">Littorina saxatilis</name>
    <dbReference type="NCBI Taxonomy" id="31220"/>
    <lineage>
        <taxon>Eukaryota</taxon>
        <taxon>Metazoa</taxon>
        <taxon>Spiralia</taxon>
        <taxon>Lophotrochozoa</taxon>
        <taxon>Mollusca</taxon>
        <taxon>Gastropoda</taxon>
        <taxon>Caenogastropoda</taxon>
        <taxon>Littorinimorpha</taxon>
        <taxon>Littorinoidea</taxon>
        <taxon>Littorinidae</taxon>
        <taxon>Littorina</taxon>
    </lineage>
</organism>
<feature type="region of interest" description="Disordered" evidence="1">
    <location>
        <begin position="144"/>
        <end position="179"/>
    </location>
</feature>
<reference evidence="3 4" key="1">
    <citation type="submission" date="2024-02" db="EMBL/GenBank/DDBJ databases">
        <title>Chromosome-scale genome assembly of the rough periwinkle Littorina saxatilis.</title>
        <authorList>
            <person name="De Jode A."/>
            <person name="Faria R."/>
            <person name="Formenti G."/>
            <person name="Sims Y."/>
            <person name="Smith T.P."/>
            <person name="Tracey A."/>
            <person name="Wood J.M.D."/>
            <person name="Zagrodzka Z.B."/>
            <person name="Johannesson K."/>
            <person name="Butlin R.K."/>
            <person name="Leder E.H."/>
        </authorList>
    </citation>
    <scope>NUCLEOTIDE SEQUENCE [LARGE SCALE GENOMIC DNA]</scope>
    <source>
        <strain evidence="3">Snail1</strain>
        <tissue evidence="3">Muscle</tissue>
    </source>
</reference>
<name>A0AAN9G2Q6_9CAEN</name>
<feature type="compositionally biased region" description="Low complexity" evidence="1">
    <location>
        <begin position="9"/>
        <end position="25"/>
    </location>
</feature>
<evidence type="ECO:0000313" key="3">
    <source>
        <dbReference type="EMBL" id="KAK7091805.1"/>
    </source>
</evidence>
<feature type="domain" description="AB hydrolase-1" evidence="2">
    <location>
        <begin position="114"/>
        <end position="256"/>
    </location>
</feature>
<dbReference type="EMBL" id="JBAMIC010000022">
    <property type="protein sequence ID" value="KAK7091805.1"/>
    <property type="molecule type" value="Genomic_DNA"/>
</dbReference>
<comment type="caution">
    <text evidence="3">The sequence shown here is derived from an EMBL/GenBank/DDBJ whole genome shotgun (WGS) entry which is preliminary data.</text>
</comment>
<dbReference type="PANTHER" id="PTHR43798">
    <property type="entry name" value="MONOACYLGLYCEROL LIPASE"/>
    <property type="match status" value="1"/>
</dbReference>
<dbReference type="AlphaFoldDB" id="A0AAN9G2Q6"/>
<dbReference type="PANTHER" id="PTHR43798:SF33">
    <property type="entry name" value="HYDROLASE, PUTATIVE (AFU_ORTHOLOGUE AFUA_2G14860)-RELATED"/>
    <property type="match status" value="1"/>
</dbReference>
<protein>
    <recommendedName>
        <fullName evidence="2">AB hydrolase-1 domain-containing protein</fullName>
    </recommendedName>
</protein>
<dbReference type="InterPro" id="IPR050266">
    <property type="entry name" value="AB_hydrolase_sf"/>
</dbReference>
<dbReference type="GO" id="GO:0016020">
    <property type="term" value="C:membrane"/>
    <property type="evidence" value="ECO:0007669"/>
    <property type="project" value="TreeGrafter"/>
</dbReference>
<feature type="compositionally biased region" description="Acidic residues" evidence="1">
    <location>
        <begin position="156"/>
        <end position="167"/>
    </location>
</feature>
<evidence type="ECO:0000256" key="1">
    <source>
        <dbReference type="SAM" id="MobiDB-lite"/>
    </source>
</evidence>
<dbReference type="InterPro" id="IPR000073">
    <property type="entry name" value="AB_hydrolase_1"/>
</dbReference>
<dbReference type="Proteomes" id="UP001374579">
    <property type="component" value="Unassembled WGS sequence"/>
</dbReference>